<name>A0ABS1BG47_9SPHI</name>
<dbReference type="InterPro" id="IPR003787">
    <property type="entry name" value="Sulphur_relay_DsrE/F-like"/>
</dbReference>
<dbReference type="Pfam" id="PF02635">
    <property type="entry name" value="DsrE"/>
    <property type="match status" value="1"/>
</dbReference>
<proteinExistence type="predicted"/>
<organism evidence="1 2">
    <name type="scientific">Pedobacter segetis</name>
    <dbReference type="NCBI Taxonomy" id="2793069"/>
    <lineage>
        <taxon>Bacteria</taxon>
        <taxon>Pseudomonadati</taxon>
        <taxon>Bacteroidota</taxon>
        <taxon>Sphingobacteriia</taxon>
        <taxon>Sphingobacteriales</taxon>
        <taxon>Sphingobacteriaceae</taxon>
        <taxon>Pedobacter</taxon>
    </lineage>
</organism>
<gene>
    <name evidence="1" type="ORF">I5M32_02545</name>
</gene>
<protein>
    <submittedName>
        <fullName evidence="1">DsrE family protein</fullName>
    </submittedName>
</protein>
<dbReference type="InterPro" id="IPR027396">
    <property type="entry name" value="DsrEFH-like"/>
</dbReference>
<dbReference type="PROSITE" id="PS51257">
    <property type="entry name" value="PROKAR_LIPOPROTEIN"/>
    <property type="match status" value="1"/>
</dbReference>
<dbReference type="PANTHER" id="PTHR37691:SF1">
    <property type="entry name" value="BLR3518 PROTEIN"/>
    <property type="match status" value="1"/>
</dbReference>
<dbReference type="EMBL" id="JAEHFY010000003">
    <property type="protein sequence ID" value="MBK0381828.1"/>
    <property type="molecule type" value="Genomic_DNA"/>
</dbReference>
<keyword evidence="2" id="KW-1185">Reference proteome</keyword>
<dbReference type="RefSeq" id="WP_200584613.1">
    <property type="nucleotide sequence ID" value="NZ_JAEHFY010000003.1"/>
</dbReference>
<comment type="caution">
    <text evidence="1">The sequence shown here is derived from an EMBL/GenBank/DDBJ whole genome shotgun (WGS) entry which is preliminary data.</text>
</comment>
<sequence>MKNLLIILLIAITVTSCKVKSKLPQSRTDFTGAKADLAGYNAIYQLDTNDPKIIDKAFRNIKNALADPRLNGKLHIELVAFSAGTDVMVKGSTYQSQLKDLLDKGVILAQCRNSLIEKGLKENSIFDFVSIVPSGNGELIIRGSQGWVIIKP</sequence>
<dbReference type="Gene3D" id="3.40.1260.10">
    <property type="entry name" value="DsrEFH-like"/>
    <property type="match status" value="1"/>
</dbReference>
<dbReference type="Proteomes" id="UP000660024">
    <property type="component" value="Unassembled WGS sequence"/>
</dbReference>
<dbReference type="SUPFAM" id="SSF75169">
    <property type="entry name" value="DsrEFH-like"/>
    <property type="match status" value="1"/>
</dbReference>
<evidence type="ECO:0000313" key="2">
    <source>
        <dbReference type="Proteomes" id="UP000660024"/>
    </source>
</evidence>
<evidence type="ECO:0000313" key="1">
    <source>
        <dbReference type="EMBL" id="MBK0381828.1"/>
    </source>
</evidence>
<dbReference type="PANTHER" id="PTHR37691">
    <property type="entry name" value="BLR3518 PROTEIN"/>
    <property type="match status" value="1"/>
</dbReference>
<accession>A0ABS1BG47</accession>
<reference evidence="1 2" key="1">
    <citation type="submission" date="2020-12" db="EMBL/GenBank/DDBJ databases">
        <title>Bacterial novel species Pedobacter sp. SD-b isolated from soil.</title>
        <authorList>
            <person name="Jung H.-Y."/>
        </authorList>
    </citation>
    <scope>NUCLEOTIDE SEQUENCE [LARGE SCALE GENOMIC DNA]</scope>
    <source>
        <strain evidence="1 2">SD-b</strain>
    </source>
</reference>